<organism evidence="2">
    <name type="scientific">uncultured Rubrobacteraceae bacterium</name>
    <dbReference type="NCBI Taxonomy" id="349277"/>
    <lineage>
        <taxon>Bacteria</taxon>
        <taxon>Bacillati</taxon>
        <taxon>Actinomycetota</taxon>
        <taxon>Rubrobacteria</taxon>
        <taxon>Rubrobacterales</taxon>
        <taxon>Rubrobacteraceae</taxon>
        <taxon>environmental samples</taxon>
    </lineage>
</organism>
<feature type="non-terminal residue" evidence="2">
    <location>
        <position position="1"/>
    </location>
</feature>
<name>A0A6J4RT39_9ACTN</name>
<sequence>QRGRGVLRAGGGGRVPARRGHRPGGRGDVRARPQGHPAHVQERGDLAQQGIGGHHAGRVRGVLPRSGRTGDGGVLRARRRAGRGEDRGDRSEVRPGDTAAPRAV</sequence>
<dbReference type="AlphaFoldDB" id="A0A6J4RT39"/>
<protein>
    <submittedName>
        <fullName evidence="2">Uncharacterized protein</fullName>
    </submittedName>
</protein>
<feature type="region of interest" description="Disordered" evidence="1">
    <location>
        <begin position="1"/>
        <end position="104"/>
    </location>
</feature>
<accession>A0A6J4RT39</accession>
<feature type="compositionally biased region" description="Basic and acidic residues" evidence="1">
    <location>
        <begin position="82"/>
        <end position="95"/>
    </location>
</feature>
<gene>
    <name evidence="2" type="ORF">AVDCRST_MAG12-1497</name>
</gene>
<evidence type="ECO:0000313" key="2">
    <source>
        <dbReference type="EMBL" id="CAA9480914.1"/>
    </source>
</evidence>
<evidence type="ECO:0000256" key="1">
    <source>
        <dbReference type="SAM" id="MobiDB-lite"/>
    </source>
</evidence>
<reference evidence="2" key="1">
    <citation type="submission" date="2020-02" db="EMBL/GenBank/DDBJ databases">
        <authorList>
            <person name="Meier V. D."/>
        </authorList>
    </citation>
    <scope>NUCLEOTIDE SEQUENCE</scope>
    <source>
        <strain evidence="2">AVDCRST_MAG12</strain>
    </source>
</reference>
<proteinExistence type="predicted"/>
<feature type="non-terminal residue" evidence="2">
    <location>
        <position position="104"/>
    </location>
</feature>
<dbReference type="EMBL" id="CADCVK010000232">
    <property type="protein sequence ID" value="CAA9480914.1"/>
    <property type="molecule type" value="Genomic_DNA"/>
</dbReference>